<evidence type="ECO:0008006" key="4">
    <source>
        <dbReference type="Google" id="ProtNLM"/>
    </source>
</evidence>
<name>A0ABD2WZC5_9HYME</name>
<dbReference type="EMBL" id="JBJJXI010000060">
    <property type="protein sequence ID" value="KAL3398120.1"/>
    <property type="molecule type" value="Genomic_DNA"/>
</dbReference>
<organism evidence="2 3">
    <name type="scientific">Trichogramma kaykai</name>
    <dbReference type="NCBI Taxonomy" id="54128"/>
    <lineage>
        <taxon>Eukaryota</taxon>
        <taxon>Metazoa</taxon>
        <taxon>Ecdysozoa</taxon>
        <taxon>Arthropoda</taxon>
        <taxon>Hexapoda</taxon>
        <taxon>Insecta</taxon>
        <taxon>Pterygota</taxon>
        <taxon>Neoptera</taxon>
        <taxon>Endopterygota</taxon>
        <taxon>Hymenoptera</taxon>
        <taxon>Apocrita</taxon>
        <taxon>Proctotrupomorpha</taxon>
        <taxon>Chalcidoidea</taxon>
        <taxon>Trichogrammatidae</taxon>
        <taxon>Trichogramma</taxon>
    </lineage>
</organism>
<keyword evidence="1" id="KW-0175">Coiled coil</keyword>
<dbReference type="Proteomes" id="UP001627154">
    <property type="component" value="Unassembled WGS sequence"/>
</dbReference>
<dbReference type="PANTHER" id="PTHR46954">
    <property type="entry name" value="C2H2-TYPE DOMAIN-CONTAINING PROTEIN"/>
    <property type="match status" value="1"/>
</dbReference>
<accession>A0ABD2WZC5</accession>
<feature type="coiled-coil region" evidence="1">
    <location>
        <begin position="185"/>
        <end position="212"/>
    </location>
</feature>
<gene>
    <name evidence="2" type="ORF">TKK_008329</name>
</gene>
<keyword evidence="3" id="KW-1185">Reference proteome</keyword>
<reference evidence="2 3" key="1">
    <citation type="journal article" date="2024" name="bioRxiv">
        <title>A reference genome for Trichogramma kaykai: A tiny desert-dwelling parasitoid wasp with competing sex-ratio distorters.</title>
        <authorList>
            <person name="Culotta J."/>
            <person name="Lindsey A.R."/>
        </authorList>
    </citation>
    <scope>NUCLEOTIDE SEQUENCE [LARGE SCALE GENOMIC DNA]</scope>
    <source>
        <strain evidence="2 3">KSX58</strain>
    </source>
</reference>
<protein>
    <recommendedName>
        <fullName evidence="4">RNase H type-1 domain-containing protein</fullName>
    </recommendedName>
</protein>
<evidence type="ECO:0000256" key="1">
    <source>
        <dbReference type="SAM" id="Coils"/>
    </source>
</evidence>
<evidence type="ECO:0000313" key="2">
    <source>
        <dbReference type="EMBL" id="KAL3398120.1"/>
    </source>
</evidence>
<evidence type="ECO:0000313" key="3">
    <source>
        <dbReference type="Proteomes" id="UP001627154"/>
    </source>
</evidence>
<dbReference type="PANTHER" id="PTHR46954:SF1">
    <property type="entry name" value="C2H2-TYPE DOMAIN-CONTAINING PROTEIN"/>
    <property type="match status" value="1"/>
</dbReference>
<proteinExistence type="predicted"/>
<dbReference type="AlphaFoldDB" id="A0ABD2WZC5"/>
<sequence>MGIRGNEEADLLAKTAARDGSLLDRPIPVTDLVSNFKQVCLYESNDICIELSNFKGSFYFEHFYKKENKPWFAGLSLSRKSIVCINRLRSNHSSLKSSLLHKNIVQDSNCECAAKKSSPATITAEIKNTNEEKLDKVYSDSASISHKECSKKFKTPAQDQCQEKINKMTEELNAVNVIQNSPLFTENVKKRKIEIENELNNEKNKWKKLQGNLTSQSKARQVKKARLEDVCNKNPELSKALKVREASGRPRLEEKCPELIQTIIDIVSFSSGADPRRRSEMIQTCKTLEQLTDELQKRLNLNLSRSATYLPLLPHRINSTEGKMHVNTAPVKLDDKTRIALGVTAAKSQTPILMNMQYRVTLPDHDWVKAEKHKLIPSVYAGITINSNGMGSPEAVTCSGPTVVRVRSAKHSSSYAASHAADMKYILDNESFAPLGFIKPVIIISTDGGPDENSRYAKVIHYARQHFIENDLDAVFIMTNAPGRSAYNKVERRMAPLSFQLSGVLLKHDYYGSHLNSQGKTTNIDLEKKKF</sequence>
<comment type="caution">
    <text evidence="2">The sequence shown here is derived from an EMBL/GenBank/DDBJ whole genome shotgun (WGS) entry which is preliminary data.</text>
</comment>